<dbReference type="EMBL" id="CAKLCB010000288">
    <property type="protein sequence ID" value="CAH0519278.1"/>
    <property type="molecule type" value="Genomic_DNA"/>
</dbReference>
<keyword evidence="4" id="KW-1185">Reference proteome</keyword>
<evidence type="ECO:0000256" key="1">
    <source>
        <dbReference type="SAM" id="MobiDB-lite"/>
    </source>
</evidence>
<evidence type="ECO:0008006" key="5">
    <source>
        <dbReference type="Google" id="ProtNLM"/>
    </source>
</evidence>
<accession>A0ABN8D7F6</accession>
<feature type="transmembrane region" description="Helical" evidence="2">
    <location>
        <begin position="244"/>
        <end position="267"/>
    </location>
</feature>
<reference evidence="3 4" key="1">
    <citation type="submission" date="2021-11" db="EMBL/GenBank/DDBJ databases">
        <authorList>
            <person name="Islam A."/>
            <person name="Islam S."/>
            <person name="Flora M.S."/>
            <person name="Rahman M."/>
            <person name="Ziaur R.M."/>
            <person name="Epstein J.H."/>
            <person name="Hassan M."/>
            <person name="Klassen M."/>
            <person name="Woodard K."/>
            <person name="Webb A."/>
            <person name="Webby R.J."/>
            <person name="El Zowalaty M.E."/>
        </authorList>
    </citation>
    <scope>NUCLEOTIDE SEQUENCE [LARGE SCALE GENOMIC DNA]</scope>
    <source>
        <strain evidence="3">Pbs1</strain>
    </source>
</reference>
<proteinExistence type="predicted"/>
<feature type="transmembrane region" description="Helical" evidence="2">
    <location>
        <begin position="216"/>
        <end position="238"/>
    </location>
</feature>
<sequence length="268" mass="29111">MNTTSLYHHDTSGLFSDPLHGHSFVLMNLHSLSSLDSSFLSFRSCLLCHDHLVSVLNTKFIISKRRRRKLKNTTLNGPKVLTDDRVSQCINCSTFIHRDCISFLHYHRNCRHHESLVPVCGQAPLLFPDTIYLPLIDHVQHKTRHKNETQMRLWRLETFTLATLIEELDSSNSNNSTISSSSSRSNTTVGPSAIPLITGRSTSKQLLTASKVAKKWAPLLAAGGVMGALAMGPAAGVIAGINMLVASVGAETVMAGIGLTASAAAALL</sequence>
<name>A0ABN8D7F6_9STRA</name>
<evidence type="ECO:0000313" key="3">
    <source>
        <dbReference type="EMBL" id="CAH0519278.1"/>
    </source>
</evidence>
<keyword evidence="2" id="KW-0472">Membrane</keyword>
<organism evidence="3 4">
    <name type="scientific">Peronospora belbahrii</name>
    <dbReference type="NCBI Taxonomy" id="622444"/>
    <lineage>
        <taxon>Eukaryota</taxon>
        <taxon>Sar</taxon>
        <taxon>Stramenopiles</taxon>
        <taxon>Oomycota</taxon>
        <taxon>Peronosporomycetes</taxon>
        <taxon>Peronosporales</taxon>
        <taxon>Peronosporaceae</taxon>
        <taxon>Peronospora</taxon>
    </lineage>
</organism>
<feature type="compositionally biased region" description="Low complexity" evidence="1">
    <location>
        <begin position="171"/>
        <end position="188"/>
    </location>
</feature>
<feature type="region of interest" description="Disordered" evidence="1">
    <location>
        <begin position="171"/>
        <end position="194"/>
    </location>
</feature>
<keyword evidence="2" id="KW-0812">Transmembrane</keyword>
<keyword evidence="2" id="KW-1133">Transmembrane helix</keyword>
<evidence type="ECO:0000313" key="4">
    <source>
        <dbReference type="Proteomes" id="UP001158986"/>
    </source>
</evidence>
<gene>
    <name evidence="3" type="ORF">PBS001_LOCUS5809</name>
</gene>
<dbReference type="Proteomes" id="UP001158986">
    <property type="component" value="Unassembled WGS sequence"/>
</dbReference>
<comment type="caution">
    <text evidence="3">The sequence shown here is derived from an EMBL/GenBank/DDBJ whole genome shotgun (WGS) entry which is preliminary data.</text>
</comment>
<evidence type="ECO:0000256" key="2">
    <source>
        <dbReference type="SAM" id="Phobius"/>
    </source>
</evidence>
<protein>
    <recommendedName>
        <fullName evidence="5">Phorbol-ester/DAG-type domain-containing protein</fullName>
    </recommendedName>
</protein>